<proteinExistence type="predicted"/>
<evidence type="ECO:0000256" key="1">
    <source>
        <dbReference type="ARBA" id="ARBA00004123"/>
    </source>
</evidence>
<sequence length="342" mass="38568">MLVAAPLPGPKIAKMKRNALAFLGYRTLVEEEQTLDILQGILVIMAWAQKCCVDTSQIVNLAFLALGYAHNLGITQYPPSAIPRTGYSEILSSAEKARQENTHSLEEQRALLGLYCVLSMQSRRNPLETRYVETCLKNIADAQAAPSDTAAAQVIRFIQMSEKLSRGFGEPHERTLSRPYAFLLEGTGRRFRSDLDRLAELTTHPDLASHYHTFELYHQYLLAARLLFIEAPDWDVLSTRESLNFGAVLNKMIARLEQTEQLRQGAMEAFDSSACNEGDANETSNISKLAQDIRWVNDWFEARLQGQPAEDMFPMENGRERTQDGTGPKWDIGLLEDMPWTL</sequence>
<comment type="subcellular location">
    <subcellularLocation>
        <location evidence="1">Nucleus</location>
    </subcellularLocation>
</comment>
<keyword evidence="7" id="KW-1185">Reference proteome</keyword>
<dbReference type="GO" id="GO:0005634">
    <property type="term" value="C:nucleus"/>
    <property type="evidence" value="ECO:0007669"/>
    <property type="project" value="UniProtKB-SubCell"/>
</dbReference>
<keyword evidence="2" id="KW-0805">Transcription regulation</keyword>
<dbReference type="GO" id="GO:0000981">
    <property type="term" value="F:DNA-binding transcription factor activity, RNA polymerase II-specific"/>
    <property type="evidence" value="ECO:0007669"/>
    <property type="project" value="TreeGrafter"/>
</dbReference>
<evidence type="ECO:0000256" key="4">
    <source>
        <dbReference type="ARBA" id="ARBA00023163"/>
    </source>
</evidence>
<name>A0A9W8S920_9HYPO</name>
<reference evidence="6" key="1">
    <citation type="submission" date="2022-09" db="EMBL/GenBank/DDBJ databases">
        <title>Fusarium specimens isolated from Avocado Roots.</title>
        <authorList>
            <person name="Stajich J."/>
            <person name="Roper C."/>
            <person name="Heimlech-Rivalta G."/>
        </authorList>
    </citation>
    <scope>NUCLEOTIDE SEQUENCE</scope>
    <source>
        <strain evidence="6">CF00136</strain>
    </source>
</reference>
<evidence type="ECO:0000256" key="2">
    <source>
        <dbReference type="ARBA" id="ARBA00023015"/>
    </source>
</evidence>
<gene>
    <name evidence="6" type="ORF">NW762_003582</name>
</gene>
<dbReference type="PANTHER" id="PTHR31845:SF10">
    <property type="entry name" value="ZN(II)2CYS6 TRANSCRIPTION FACTOR (EUROFUNG)"/>
    <property type="match status" value="1"/>
</dbReference>
<keyword evidence="5" id="KW-0539">Nucleus</keyword>
<evidence type="ECO:0000313" key="6">
    <source>
        <dbReference type="EMBL" id="KAJ4267475.1"/>
    </source>
</evidence>
<organism evidence="6 7">
    <name type="scientific">Fusarium torreyae</name>
    <dbReference type="NCBI Taxonomy" id="1237075"/>
    <lineage>
        <taxon>Eukaryota</taxon>
        <taxon>Fungi</taxon>
        <taxon>Dikarya</taxon>
        <taxon>Ascomycota</taxon>
        <taxon>Pezizomycotina</taxon>
        <taxon>Sordariomycetes</taxon>
        <taxon>Hypocreomycetidae</taxon>
        <taxon>Hypocreales</taxon>
        <taxon>Nectriaceae</taxon>
        <taxon>Fusarium</taxon>
    </lineage>
</organism>
<accession>A0A9W8S920</accession>
<dbReference type="OrthoDB" id="5217604at2759"/>
<comment type="caution">
    <text evidence="6">The sequence shown here is derived from an EMBL/GenBank/DDBJ whole genome shotgun (WGS) entry which is preliminary data.</text>
</comment>
<evidence type="ECO:0000313" key="7">
    <source>
        <dbReference type="Proteomes" id="UP001152049"/>
    </source>
</evidence>
<dbReference type="GO" id="GO:0000976">
    <property type="term" value="F:transcription cis-regulatory region binding"/>
    <property type="evidence" value="ECO:0007669"/>
    <property type="project" value="TreeGrafter"/>
</dbReference>
<dbReference type="EMBL" id="JAOQAZ010000004">
    <property type="protein sequence ID" value="KAJ4267475.1"/>
    <property type="molecule type" value="Genomic_DNA"/>
</dbReference>
<dbReference type="InterPro" id="IPR051089">
    <property type="entry name" value="prtT"/>
</dbReference>
<keyword evidence="3" id="KW-0238">DNA-binding</keyword>
<keyword evidence="4" id="KW-0804">Transcription</keyword>
<evidence type="ECO:0000256" key="3">
    <source>
        <dbReference type="ARBA" id="ARBA00023125"/>
    </source>
</evidence>
<protein>
    <submittedName>
        <fullName evidence="6">Uncharacterized protein</fullName>
    </submittedName>
</protein>
<evidence type="ECO:0000256" key="5">
    <source>
        <dbReference type="ARBA" id="ARBA00023242"/>
    </source>
</evidence>
<dbReference type="AlphaFoldDB" id="A0A9W8S920"/>
<dbReference type="PANTHER" id="PTHR31845">
    <property type="entry name" value="FINGER DOMAIN PROTEIN, PUTATIVE-RELATED"/>
    <property type="match status" value="1"/>
</dbReference>
<dbReference type="Proteomes" id="UP001152049">
    <property type="component" value="Unassembled WGS sequence"/>
</dbReference>